<protein>
    <submittedName>
        <fullName evidence="1">Phage head-tail joining protein</fullName>
    </submittedName>
</protein>
<evidence type="ECO:0000313" key="1">
    <source>
        <dbReference type="EMBL" id="GET09022.1"/>
    </source>
</evidence>
<proteinExistence type="predicted"/>
<dbReference type="NCBIfam" id="TIGR01725">
    <property type="entry name" value="phge_HK97_gp10"/>
    <property type="match status" value="1"/>
</dbReference>
<name>A0A6F9XUV8_9LACO</name>
<dbReference type="RefSeq" id="WP_172586317.1">
    <property type="nucleotide sequence ID" value="NZ_BLAN01000109.1"/>
</dbReference>
<dbReference type="AlphaFoldDB" id="A0A6F9XUV8"/>
<organism evidence="1">
    <name type="scientific">Ligilactobacillus agilis</name>
    <dbReference type="NCBI Taxonomy" id="1601"/>
    <lineage>
        <taxon>Bacteria</taxon>
        <taxon>Bacillati</taxon>
        <taxon>Bacillota</taxon>
        <taxon>Bacilli</taxon>
        <taxon>Lactobacillales</taxon>
        <taxon>Lactobacillaceae</taxon>
        <taxon>Ligilactobacillus</taxon>
    </lineage>
</organism>
<dbReference type="InterPro" id="IPR010064">
    <property type="entry name" value="HK97-gp10_tail"/>
</dbReference>
<gene>
    <name evidence="1" type="ORF">SY111_16460</name>
</gene>
<dbReference type="EMBL" id="BLAN01000109">
    <property type="protein sequence ID" value="GET09022.1"/>
    <property type="molecule type" value="Genomic_DNA"/>
</dbReference>
<dbReference type="Proteomes" id="UP000494178">
    <property type="component" value="Unassembled WGS sequence"/>
</dbReference>
<reference evidence="1" key="1">
    <citation type="submission" date="2019-10" db="EMBL/GenBank/DDBJ databases">
        <title>Lactobacillus agilis SY111 Whole Genome Sequencing Project.</title>
        <authorList>
            <person name="Suzuki S."/>
            <person name="Endo A."/>
            <person name="Maeno S."/>
            <person name="Shiwa Y."/>
            <person name="Matsutani M."/>
            <person name="Kajikawa A."/>
        </authorList>
    </citation>
    <scope>NUCLEOTIDE SEQUENCE</scope>
    <source>
        <strain evidence="1">SY111</strain>
    </source>
</reference>
<accession>A0A6F9XUV8</accession>
<comment type="caution">
    <text evidence="1">The sequence shown here is derived from an EMBL/GenBank/DDBJ whole genome shotgun (WGS) entry which is preliminary data.</text>
</comment>
<sequence>MVSKIENEESFEAILDRLASGLSLDEKIAANKAGAEIFKKELHDATPRSDTVYKDKTVHLQDAIIEEVSPSGRVEVGFSSESKRGHIARFQNDGWVATDRNGKKHKQVPGKHFWEKAEHASKGKIQEAVRKSLEATIARKVGK</sequence>
<dbReference type="Pfam" id="PF04883">
    <property type="entry name" value="HK97-gp10_like"/>
    <property type="match status" value="1"/>
</dbReference>